<dbReference type="Pfam" id="PF07555">
    <property type="entry name" value="NAGidase"/>
    <property type="match status" value="1"/>
</dbReference>
<reference evidence="7" key="1">
    <citation type="submission" date="2018-02" db="EMBL/GenBank/DDBJ databases">
        <authorList>
            <person name="Clavel T."/>
            <person name="Strowig T."/>
        </authorList>
    </citation>
    <scope>NUCLEOTIDE SEQUENCE [LARGE SCALE GENOMIC DNA]</scope>
    <source>
        <strain evidence="7">DSM 100764</strain>
    </source>
</reference>
<comment type="caution">
    <text evidence="6">The sequence shown here is derived from an EMBL/GenBank/DDBJ whole genome shotgun (WGS) entry which is preliminary data.</text>
</comment>
<dbReference type="InterPro" id="IPR017853">
    <property type="entry name" value="GH"/>
</dbReference>
<dbReference type="RefSeq" id="WP_107035978.1">
    <property type="nucleotide sequence ID" value="NZ_PUBV01000011.1"/>
</dbReference>
<keyword evidence="7" id="KW-1185">Reference proteome</keyword>
<keyword evidence="4" id="KW-0732">Signal</keyword>
<protein>
    <recommendedName>
        <fullName evidence="5">GH84 domain-containing protein</fullName>
    </recommendedName>
</protein>
<feature type="active site" description="Proton donor" evidence="3">
    <location>
        <position position="263"/>
    </location>
</feature>
<gene>
    <name evidence="6" type="ORF">C5O25_06750</name>
</gene>
<dbReference type="EMBL" id="PUBV01000011">
    <property type="protein sequence ID" value="PWB07603.1"/>
    <property type="molecule type" value="Genomic_DNA"/>
</dbReference>
<evidence type="ECO:0000256" key="4">
    <source>
        <dbReference type="SAM" id="SignalP"/>
    </source>
</evidence>
<dbReference type="Pfam" id="PF02838">
    <property type="entry name" value="Glyco_hydro_20b"/>
    <property type="match status" value="1"/>
</dbReference>
<comment type="similarity">
    <text evidence="3">Belongs to the glycosyl hydrolase 84 family.</text>
</comment>
<feature type="domain" description="GH84" evidence="5">
    <location>
        <begin position="149"/>
        <end position="415"/>
    </location>
</feature>
<dbReference type="SUPFAM" id="SSF51445">
    <property type="entry name" value="(Trans)glycosidases"/>
    <property type="match status" value="1"/>
</dbReference>
<dbReference type="Gene3D" id="2.80.10.50">
    <property type="match status" value="1"/>
</dbReference>
<dbReference type="GO" id="GO:1901135">
    <property type="term" value="P:carbohydrate derivative metabolic process"/>
    <property type="evidence" value="ECO:0007669"/>
    <property type="project" value="UniProtKB-ARBA"/>
</dbReference>
<keyword evidence="1 3" id="KW-0378">Hydrolase</keyword>
<accession>A0A2V1IXG8</accession>
<dbReference type="PANTHER" id="PTHR13170">
    <property type="entry name" value="O-GLCNACASE"/>
    <property type="match status" value="1"/>
</dbReference>
<proteinExistence type="inferred from homology"/>
<sequence>MTHNTILKAALALTLMAGVATGATAQQTSISPTPQRIAWGQKAFDRPSAIDIKGIDKADRDAVDALLSQFAKGKGVKVTIGQRGDKAVRAVADSIPGQPQGYFLRVRPDEVIIAGNDPTGTYYGVQTFLQVASQPEVMSVDISDWPSTPSRGVVEGFYGNAWSFDDRIDQFAFYGRNKLDTYIYGPKDDPYHRAKWRELYPAEEAARMKALNDEARRHKVRFVWGIHPAGDHQWNDADNEATVRKFEQMYDLGFRNFSIFFDDVFGKQADGKLHAQYMDYVKRNFIDRHPDIELFIMCPSLYNKAWKGSFQPSYLADISVMDPSIEVMWTGNSVVDMIDVADMEWINPQIGRKAFIWLNYPVTDYCINHLLMGPFTGNEPEATAMVSGFTANPMEYAHASKLSLFSNADFLWNPSAYDPQQSWLLATERLQPGREEAFRKFCLYNVDLGQNTHRLRRFNESPELKTLIDTYEQPMSRAYMPEAAEAFAAEFGSLRDATATLLEASPADSMLSEIRPWIEAARMLGSRGVLATEMYTALFKADSVAFVDRYLDYAALTDSASKLSSRDFPGSVKVAYPMVGSLYAEPLLRRGVSIMVDEYRHRFGHRSDVFPQLALENGSYRLRCNGQWLGNPEAGSTGGRPIWQTAEDDVNPDRQIWRVTYDPATGRYSIVNAKDGRYVNERGAFTVSDSSNPFDAEWHTFVIERTDNGFTLRQGGNAGKNYLVPDSTGLAPAETPATIEFIQVK</sequence>
<feature type="signal peptide" evidence="4">
    <location>
        <begin position="1"/>
        <end position="25"/>
    </location>
</feature>
<name>A0A2V1IXG8_9BACT</name>
<evidence type="ECO:0000313" key="6">
    <source>
        <dbReference type="EMBL" id="PWB07603.1"/>
    </source>
</evidence>
<dbReference type="Proteomes" id="UP000244925">
    <property type="component" value="Unassembled WGS sequence"/>
</dbReference>
<dbReference type="InterPro" id="IPR051822">
    <property type="entry name" value="Glycosyl_Hydrolase_84"/>
</dbReference>
<dbReference type="InterPro" id="IPR035992">
    <property type="entry name" value="Ricin_B-like_lectins"/>
</dbReference>
<keyword evidence="2 3" id="KW-0326">Glycosidase</keyword>
<dbReference type="Gene3D" id="3.20.20.80">
    <property type="entry name" value="Glycosidases"/>
    <property type="match status" value="1"/>
</dbReference>
<feature type="chain" id="PRO_5015965816" description="GH84 domain-containing protein" evidence="4">
    <location>
        <begin position="26"/>
        <end position="745"/>
    </location>
</feature>
<dbReference type="InterPro" id="IPR011496">
    <property type="entry name" value="O-GlcNAcase_cat"/>
</dbReference>
<evidence type="ECO:0000313" key="7">
    <source>
        <dbReference type="Proteomes" id="UP000244925"/>
    </source>
</evidence>
<dbReference type="Gene3D" id="1.20.58.460">
    <property type="entry name" value="Hyaluronidase post-catalytic domain-like"/>
    <property type="match status" value="1"/>
</dbReference>
<dbReference type="InterPro" id="IPR015882">
    <property type="entry name" value="HEX_bac_N"/>
</dbReference>
<evidence type="ECO:0000256" key="2">
    <source>
        <dbReference type="ARBA" id="ARBA00023295"/>
    </source>
</evidence>
<dbReference type="PANTHER" id="PTHR13170:SF16">
    <property type="entry name" value="PROTEIN O-GLCNACASE"/>
    <property type="match status" value="1"/>
</dbReference>
<evidence type="ECO:0000259" key="5">
    <source>
        <dbReference type="PROSITE" id="PS52009"/>
    </source>
</evidence>
<dbReference type="SUPFAM" id="SSF140657">
    <property type="entry name" value="Hyaluronidase post-catalytic domain-like"/>
    <property type="match status" value="1"/>
</dbReference>
<dbReference type="GO" id="GO:0005975">
    <property type="term" value="P:carbohydrate metabolic process"/>
    <property type="evidence" value="ECO:0007669"/>
    <property type="project" value="UniProtKB-ARBA"/>
</dbReference>
<dbReference type="InterPro" id="IPR029018">
    <property type="entry name" value="Hex-like_dom2"/>
</dbReference>
<evidence type="ECO:0000256" key="3">
    <source>
        <dbReference type="PROSITE-ProRule" id="PRU01353"/>
    </source>
</evidence>
<dbReference type="Gene3D" id="3.30.379.10">
    <property type="entry name" value="Chitobiase/beta-hexosaminidase domain 2-like"/>
    <property type="match status" value="1"/>
</dbReference>
<dbReference type="SUPFAM" id="SSF55545">
    <property type="entry name" value="beta-N-acetylhexosaminidase-like domain"/>
    <property type="match status" value="1"/>
</dbReference>
<dbReference type="AlphaFoldDB" id="A0A2V1IXG8"/>
<dbReference type="CDD" id="cd00161">
    <property type="entry name" value="beta-trefoil_Ricin-like"/>
    <property type="match status" value="1"/>
</dbReference>
<evidence type="ECO:0000256" key="1">
    <source>
        <dbReference type="ARBA" id="ARBA00022801"/>
    </source>
</evidence>
<dbReference type="GO" id="GO:0015929">
    <property type="term" value="F:hexosaminidase activity"/>
    <property type="evidence" value="ECO:0007669"/>
    <property type="project" value="UniProtKB-ARBA"/>
</dbReference>
<organism evidence="6 7">
    <name type="scientific">Paramuribaculum intestinale</name>
    <dbReference type="NCBI Taxonomy" id="2094151"/>
    <lineage>
        <taxon>Bacteria</taxon>
        <taxon>Pseudomonadati</taxon>
        <taxon>Bacteroidota</taxon>
        <taxon>Bacteroidia</taxon>
        <taxon>Bacteroidales</taxon>
        <taxon>Muribaculaceae</taxon>
        <taxon>Paramuribaculum</taxon>
    </lineage>
</organism>
<dbReference type="SUPFAM" id="SSF50370">
    <property type="entry name" value="Ricin B-like lectins"/>
    <property type="match status" value="1"/>
</dbReference>
<dbReference type="PROSITE" id="PS52009">
    <property type="entry name" value="GH84"/>
    <property type="match status" value="1"/>
</dbReference>